<feature type="region of interest" description="Disordered" evidence="1">
    <location>
        <begin position="1"/>
        <end position="55"/>
    </location>
</feature>
<comment type="caution">
    <text evidence="2">The sequence shown here is derived from an EMBL/GenBank/DDBJ whole genome shotgun (WGS) entry which is preliminary data.</text>
</comment>
<evidence type="ECO:0000313" key="2">
    <source>
        <dbReference type="EMBL" id="GAA1012669.1"/>
    </source>
</evidence>
<dbReference type="Proteomes" id="UP001501072">
    <property type="component" value="Unassembled WGS sequence"/>
</dbReference>
<reference evidence="2 3" key="1">
    <citation type="journal article" date="2019" name="Int. J. Syst. Evol. Microbiol.">
        <title>The Global Catalogue of Microorganisms (GCM) 10K type strain sequencing project: providing services to taxonomists for standard genome sequencing and annotation.</title>
        <authorList>
            <consortium name="The Broad Institute Genomics Platform"/>
            <consortium name="The Broad Institute Genome Sequencing Center for Infectious Disease"/>
            <person name="Wu L."/>
            <person name="Ma J."/>
        </authorList>
    </citation>
    <scope>NUCLEOTIDE SEQUENCE [LARGE SCALE GENOMIC DNA]</scope>
    <source>
        <strain evidence="2 3">JCM 11269</strain>
    </source>
</reference>
<name>A0ABN1T2C0_9ACTN</name>
<organism evidence="2 3">
    <name type="scientific">Streptomyces thermogriseus</name>
    <dbReference type="NCBI Taxonomy" id="75292"/>
    <lineage>
        <taxon>Bacteria</taxon>
        <taxon>Bacillati</taxon>
        <taxon>Actinomycetota</taxon>
        <taxon>Actinomycetes</taxon>
        <taxon>Kitasatosporales</taxon>
        <taxon>Streptomycetaceae</taxon>
        <taxon>Streptomyces</taxon>
    </lineage>
</organism>
<sequence>MAAYAADRSDSREPCRTLLTRPTIMPRTSTLSGAPPPGDPACANGPGLPRARPAPAVRKGHSAWWVFHPNVWGAHTGGVRPVWPWPSVLLSPWSIDGITGPVDLNVFRGSLAELRALAGR</sequence>
<proteinExistence type="predicted"/>
<dbReference type="EMBL" id="BAAAHU010000039">
    <property type="protein sequence ID" value="GAA1012669.1"/>
    <property type="molecule type" value="Genomic_DNA"/>
</dbReference>
<keyword evidence="3" id="KW-1185">Reference proteome</keyword>
<accession>A0ABN1T2C0</accession>
<protein>
    <submittedName>
        <fullName evidence="2">Uncharacterized protein</fullName>
    </submittedName>
</protein>
<evidence type="ECO:0000256" key="1">
    <source>
        <dbReference type="SAM" id="MobiDB-lite"/>
    </source>
</evidence>
<gene>
    <name evidence="2" type="ORF">GCM10009564_37080</name>
</gene>
<evidence type="ECO:0000313" key="3">
    <source>
        <dbReference type="Proteomes" id="UP001501072"/>
    </source>
</evidence>